<keyword evidence="3 12" id="KW-0436">Ligase</keyword>
<dbReference type="SUPFAM" id="SSF55821">
    <property type="entry name" value="YrdC/RibB"/>
    <property type="match status" value="1"/>
</dbReference>
<reference evidence="12 13" key="1">
    <citation type="submission" date="2024-10" db="EMBL/GenBank/DDBJ databases">
        <title>The Natural Products Discovery Center: Release of the First 8490 Sequenced Strains for Exploring Actinobacteria Biosynthetic Diversity.</title>
        <authorList>
            <person name="Kalkreuter E."/>
            <person name="Kautsar S.A."/>
            <person name="Yang D."/>
            <person name="Bader C.D."/>
            <person name="Teijaro C.N."/>
            <person name="Fluegel L."/>
            <person name="Davis C.M."/>
            <person name="Simpson J.R."/>
            <person name="Lauterbach L."/>
            <person name="Steele A.D."/>
            <person name="Gui C."/>
            <person name="Meng S."/>
            <person name="Li G."/>
            <person name="Viehrig K."/>
            <person name="Ye F."/>
            <person name="Su P."/>
            <person name="Kiefer A.F."/>
            <person name="Nichols A."/>
            <person name="Cepeda A.J."/>
            <person name="Yan W."/>
            <person name="Fan B."/>
            <person name="Jiang Y."/>
            <person name="Adhikari A."/>
            <person name="Zheng C.-J."/>
            <person name="Schuster L."/>
            <person name="Cowan T.M."/>
            <person name="Smanski M.J."/>
            <person name="Chevrette M.G."/>
            <person name="De Carvalho L.P.S."/>
            <person name="Shen B."/>
        </authorList>
    </citation>
    <scope>NUCLEOTIDE SEQUENCE [LARGE SCALE GENOMIC DNA]</scope>
    <source>
        <strain evidence="12 13">NPDC093086</strain>
    </source>
</reference>
<evidence type="ECO:0000256" key="1">
    <source>
        <dbReference type="ARBA" id="ARBA00004711"/>
    </source>
</evidence>
<evidence type="ECO:0000256" key="9">
    <source>
        <dbReference type="PROSITE-ProRule" id="PRU00520"/>
    </source>
</evidence>
<evidence type="ECO:0000256" key="2">
    <source>
        <dbReference type="ARBA" id="ARBA00008097"/>
    </source>
</evidence>
<dbReference type="EC" id="6.2.-.-" evidence="8"/>
<feature type="domain" description="YrdC-like" evidence="11">
    <location>
        <begin position="204"/>
        <end position="395"/>
    </location>
</feature>
<dbReference type="InterPro" id="IPR004421">
    <property type="entry name" value="Carbamoyltransferase_HypF"/>
</dbReference>
<comment type="similarity">
    <text evidence="2 8">Belongs to the carbamoyltransferase HypF family.</text>
</comment>
<dbReference type="PROSITE" id="PS51163">
    <property type="entry name" value="YRDC"/>
    <property type="match status" value="1"/>
</dbReference>
<dbReference type="InterPro" id="IPR011125">
    <property type="entry name" value="Znf_HypF"/>
</dbReference>
<dbReference type="Proteomes" id="UP001617907">
    <property type="component" value="Unassembled WGS sequence"/>
</dbReference>
<accession>A0ABW8HKT1</accession>
<keyword evidence="4" id="KW-0479">Metal-binding</keyword>
<dbReference type="Pfam" id="PF00708">
    <property type="entry name" value="Acylphosphatase"/>
    <property type="match status" value="1"/>
</dbReference>
<feature type="domain" description="Acylphosphatase-like" evidence="10">
    <location>
        <begin position="11"/>
        <end position="97"/>
    </location>
</feature>
<keyword evidence="6" id="KW-0862">Zinc</keyword>
<organism evidence="12 13">
    <name type="scientific">Streptomyces ardesiacus</name>
    <dbReference type="NCBI Taxonomy" id="285564"/>
    <lineage>
        <taxon>Bacteria</taxon>
        <taxon>Bacillati</taxon>
        <taxon>Actinomycetota</taxon>
        <taxon>Actinomycetes</taxon>
        <taxon>Kitasatosporales</taxon>
        <taxon>Streptomycetaceae</taxon>
        <taxon>Streptomyces</taxon>
    </lineage>
</organism>
<comment type="catalytic activity">
    <reaction evidence="7">
        <text>C-terminal L-cysteinyl-[HypE protein] + carbamoyl phosphate + ATP + H2O = C-terminal S-carboxamide-L-cysteinyl-[HypE protein] + AMP + phosphate + diphosphate + H(+)</text>
        <dbReference type="Rhea" id="RHEA:55636"/>
        <dbReference type="Rhea" id="RHEA-COMP:14247"/>
        <dbReference type="Rhea" id="RHEA-COMP:14392"/>
        <dbReference type="ChEBI" id="CHEBI:15377"/>
        <dbReference type="ChEBI" id="CHEBI:15378"/>
        <dbReference type="ChEBI" id="CHEBI:30616"/>
        <dbReference type="ChEBI" id="CHEBI:33019"/>
        <dbReference type="ChEBI" id="CHEBI:43474"/>
        <dbReference type="ChEBI" id="CHEBI:58228"/>
        <dbReference type="ChEBI" id="CHEBI:76913"/>
        <dbReference type="ChEBI" id="CHEBI:139126"/>
        <dbReference type="ChEBI" id="CHEBI:456215"/>
    </reaction>
</comment>
<dbReference type="PROSITE" id="PS51160">
    <property type="entry name" value="ACYLPHOSPHATASE_3"/>
    <property type="match status" value="1"/>
</dbReference>
<feature type="active site" evidence="9">
    <location>
        <position position="26"/>
    </location>
</feature>
<dbReference type="Pfam" id="PF22521">
    <property type="entry name" value="HypF_C_2"/>
    <property type="match status" value="1"/>
</dbReference>
<keyword evidence="9" id="KW-0378">Hydrolase</keyword>
<evidence type="ECO:0000256" key="8">
    <source>
        <dbReference type="PIRNR" id="PIRNR006256"/>
    </source>
</evidence>
<evidence type="ECO:0000259" key="11">
    <source>
        <dbReference type="PROSITE" id="PS51163"/>
    </source>
</evidence>
<dbReference type="PANTHER" id="PTHR42959:SF1">
    <property type="entry name" value="CARBAMOYLTRANSFERASE HYPF"/>
    <property type="match status" value="1"/>
</dbReference>
<dbReference type="Gene3D" id="3.30.110.120">
    <property type="match status" value="1"/>
</dbReference>
<dbReference type="SUPFAM" id="SSF54975">
    <property type="entry name" value="Acylphosphatase/BLUF domain-like"/>
    <property type="match status" value="1"/>
</dbReference>
<dbReference type="InterPro" id="IPR036046">
    <property type="entry name" value="Acylphosphatase-like_dom_sf"/>
</dbReference>
<dbReference type="RefSeq" id="WP_350892223.1">
    <property type="nucleotide sequence ID" value="NZ_JBEOTR010000035.1"/>
</dbReference>
<dbReference type="InterPro" id="IPR051060">
    <property type="entry name" value="Carbamoyltrans_HypF-like"/>
</dbReference>
<dbReference type="InterPro" id="IPR041440">
    <property type="entry name" value="HypF_C"/>
</dbReference>
<evidence type="ECO:0000256" key="5">
    <source>
        <dbReference type="ARBA" id="ARBA00022771"/>
    </source>
</evidence>
<dbReference type="Pfam" id="PF07503">
    <property type="entry name" value="zf-HYPF"/>
    <property type="match status" value="2"/>
</dbReference>
<dbReference type="PANTHER" id="PTHR42959">
    <property type="entry name" value="CARBAMOYLTRANSFERASE"/>
    <property type="match status" value="1"/>
</dbReference>
<name>A0ABW8HKT1_9ACTN</name>
<comment type="pathway">
    <text evidence="1">Protein modification; [NiFe] hydrogenase maturation.</text>
</comment>
<evidence type="ECO:0000256" key="3">
    <source>
        <dbReference type="ARBA" id="ARBA00022598"/>
    </source>
</evidence>
<protein>
    <recommendedName>
        <fullName evidence="8">Carbamoyltransferase</fullName>
        <ecNumber evidence="8">6.2.-.-</ecNumber>
    </recommendedName>
</protein>
<dbReference type="GO" id="GO:0016874">
    <property type="term" value="F:ligase activity"/>
    <property type="evidence" value="ECO:0007669"/>
    <property type="project" value="UniProtKB-KW"/>
</dbReference>
<evidence type="ECO:0000256" key="6">
    <source>
        <dbReference type="ARBA" id="ARBA00022833"/>
    </source>
</evidence>
<dbReference type="PROSITE" id="PS00150">
    <property type="entry name" value="ACYLPHOSPHATASE_1"/>
    <property type="match status" value="1"/>
</dbReference>
<dbReference type="NCBIfam" id="TIGR00143">
    <property type="entry name" value="hypF"/>
    <property type="match status" value="1"/>
</dbReference>
<dbReference type="InterPro" id="IPR006070">
    <property type="entry name" value="Sua5-like_dom"/>
</dbReference>
<dbReference type="InterPro" id="IPR043129">
    <property type="entry name" value="ATPase_NBD"/>
</dbReference>
<dbReference type="SUPFAM" id="SSF53067">
    <property type="entry name" value="Actin-like ATPase domain"/>
    <property type="match status" value="1"/>
</dbReference>
<dbReference type="InterPro" id="IPR017945">
    <property type="entry name" value="DHBP_synth_RibB-like_a/b_dom"/>
</dbReference>
<comment type="caution">
    <text evidence="12">The sequence shown here is derived from an EMBL/GenBank/DDBJ whole genome shotgun (WGS) entry which is preliminary data.</text>
</comment>
<feature type="active site" evidence="9">
    <location>
        <position position="44"/>
    </location>
</feature>
<comment type="catalytic activity">
    <reaction evidence="9">
        <text>an acyl phosphate + H2O = a carboxylate + phosphate + H(+)</text>
        <dbReference type="Rhea" id="RHEA:14965"/>
        <dbReference type="ChEBI" id="CHEBI:15377"/>
        <dbReference type="ChEBI" id="CHEBI:15378"/>
        <dbReference type="ChEBI" id="CHEBI:29067"/>
        <dbReference type="ChEBI" id="CHEBI:43474"/>
        <dbReference type="ChEBI" id="CHEBI:59918"/>
        <dbReference type="EC" id="3.6.1.7"/>
    </reaction>
</comment>
<evidence type="ECO:0000256" key="7">
    <source>
        <dbReference type="ARBA" id="ARBA00048220"/>
    </source>
</evidence>
<dbReference type="InterPro" id="IPR001792">
    <property type="entry name" value="Acylphosphatase-like_dom"/>
</dbReference>
<evidence type="ECO:0000256" key="4">
    <source>
        <dbReference type="ARBA" id="ARBA00022723"/>
    </source>
</evidence>
<dbReference type="InterPro" id="IPR055128">
    <property type="entry name" value="HypF_C_2"/>
</dbReference>
<dbReference type="PIRSF" id="PIRSF006256">
    <property type="entry name" value="CMPcnvr_hdrg_mat"/>
    <property type="match status" value="1"/>
</dbReference>
<proteinExistence type="inferred from homology"/>
<dbReference type="EMBL" id="JBIVPC010000026">
    <property type="protein sequence ID" value="MFJ6041348.1"/>
    <property type="molecule type" value="Genomic_DNA"/>
</dbReference>
<gene>
    <name evidence="12" type="primary">hypF</name>
    <name evidence="12" type="ORF">ACIQFM_34485</name>
</gene>
<dbReference type="Gene3D" id="3.30.420.40">
    <property type="match status" value="1"/>
</dbReference>
<dbReference type="InterPro" id="IPR017968">
    <property type="entry name" value="Acylphosphatase_CS"/>
</dbReference>
<dbReference type="Gene3D" id="3.30.420.360">
    <property type="match status" value="1"/>
</dbReference>
<evidence type="ECO:0000313" key="13">
    <source>
        <dbReference type="Proteomes" id="UP001617907"/>
    </source>
</evidence>
<evidence type="ECO:0000313" key="12">
    <source>
        <dbReference type="EMBL" id="MFJ6041348.1"/>
    </source>
</evidence>
<keyword evidence="5" id="KW-0863">Zinc-finger</keyword>
<keyword evidence="13" id="KW-1185">Reference proteome</keyword>
<dbReference type="Pfam" id="PF01300">
    <property type="entry name" value="Sua5_yciO_yrdC"/>
    <property type="match status" value="1"/>
</dbReference>
<dbReference type="Gene3D" id="3.90.870.50">
    <property type="match status" value="1"/>
</dbReference>
<dbReference type="Pfam" id="PF17788">
    <property type="entry name" value="HypF_C"/>
    <property type="match status" value="1"/>
</dbReference>
<sequence length="758" mass="79874">MTVTPPEQPVRRLVQVGGVVQGVGFRPFVHTLATELGLVGLVSNGPTGARIEIEGPQRTVTRFCRRLVTDAPPLADISTVDTSELPLVGGTGFAIAATATGAGTTLVPPDTATCEACLAELTDPHDHRHRHPFITCTGCGPRFTMTTSMPYDRSTTTMADFPMCTDCSTEYRSPANRRFHAQPIACWACGPRLRLSGPTRGEGGTALVEARRLLAAGAVVAVKGLGGYHLVCDATAPSTVAELRRRKGRGDKPFAVMVPDTGTASLLGHVGPAERSVLSGPERPIVLLRRRCPSPLAPQVCPRCPDVGVMLPYTPVHHLLLGLPGDPAGPMMLVVTSGNVSGEPLVTDDREALSRLHGLADAWLWHDRPISVACDDSVVRVRTDGSVMALRRSRGYVPARIPLPVPVRPVLAAGGDLKNTLCLAEGETAWLSAHVGDMGSPAGTQALERAERHLRALTGVAPVLVAADRHPGYRSAAWARRYGPPVHLVQHHHAHVVSAMAEHGVREPVLGVAFDGTGYGDDGAVWGGEILQADLAGFRRLTHLAYVPLPGGDAAVRNPYRMALSHLRSAGIAWARDLPCADAAGEGELRLLQRQLERGVQCVPTSSMGRLFDAVSSLTGLCHRVDHEAQAAVELEAAALTAGEVDEGYPFTLDRPARLLTAVVADLRSGTPPQLIAARFHVSVADAVRAACHTARRHTGIGTVVLTGGVFANGLLDRLCATALGEAGFTVLRHSVVPPGDGGLALGQTVIAARVGSD</sequence>
<evidence type="ECO:0000259" key="10">
    <source>
        <dbReference type="PROSITE" id="PS51160"/>
    </source>
</evidence>